<dbReference type="PANTHER" id="PTHR44196">
    <property type="entry name" value="DEHYDROGENASE/REDUCTASE SDR FAMILY MEMBER 7B"/>
    <property type="match status" value="1"/>
</dbReference>
<comment type="similarity">
    <text evidence="1">Belongs to the short-chain dehydrogenases/reductases (SDR) family.</text>
</comment>
<accession>C4GFP1</accession>
<keyword evidence="2" id="KW-0560">Oxidoreductase</keyword>
<dbReference type="GO" id="GO:0016491">
    <property type="term" value="F:oxidoreductase activity"/>
    <property type="evidence" value="ECO:0007669"/>
    <property type="project" value="UniProtKB-KW"/>
</dbReference>
<protein>
    <submittedName>
        <fullName evidence="3">Oxidoreductase, short chain dehydrogenase/reductase family protein</fullName>
    </submittedName>
</protein>
<dbReference type="AlphaFoldDB" id="C4GFP1"/>
<dbReference type="InterPro" id="IPR036291">
    <property type="entry name" value="NAD(P)-bd_dom_sf"/>
</dbReference>
<dbReference type="EMBL" id="ACJW02000002">
    <property type="protein sequence ID" value="EEP69046.1"/>
    <property type="molecule type" value="Genomic_DNA"/>
</dbReference>
<evidence type="ECO:0000313" key="4">
    <source>
        <dbReference type="Proteomes" id="UP000003009"/>
    </source>
</evidence>
<dbReference type="Pfam" id="PF00106">
    <property type="entry name" value="adh_short"/>
    <property type="match status" value="1"/>
</dbReference>
<comment type="caution">
    <text evidence="3">The sequence shown here is derived from an EMBL/GenBank/DDBJ whole genome shotgun (WGS) entry which is preliminary data.</text>
</comment>
<dbReference type="PANTHER" id="PTHR44196:SF4">
    <property type="entry name" value="SHORT CHAIN DEHYDROGENASE"/>
    <property type="match status" value="1"/>
</dbReference>
<dbReference type="Gene3D" id="3.40.50.720">
    <property type="entry name" value="NAD(P)-binding Rossmann-like Domain"/>
    <property type="match status" value="1"/>
</dbReference>
<evidence type="ECO:0000256" key="1">
    <source>
        <dbReference type="ARBA" id="ARBA00006484"/>
    </source>
</evidence>
<dbReference type="Proteomes" id="UP000003009">
    <property type="component" value="Unassembled WGS sequence"/>
</dbReference>
<evidence type="ECO:0000313" key="3">
    <source>
        <dbReference type="EMBL" id="EEP69046.1"/>
    </source>
</evidence>
<organism evidence="3 4">
    <name type="scientific">Kingella oralis ATCC 51147</name>
    <dbReference type="NCBI Taxonomy" id="629741"/>
    <lineage>
        <taxon>Bacteria</taxon>
        <taxon>Pseudomonadati</taxon>
        <taxon>Pseudomonadota</taxon>
        <taxon>Betaproteobacteria</taxon>
        <taxon>Neisseriales</taxon>
        <taxon>Neisseriaceae</taxon>
        <taxon>Kingella</taxon>
    </lineage>
</organism>
<dbReference type="SUPFAM" id="SSF51735">
    <property type="entry name" value="NAD(P)-binding Rossmann-fold domains"/>
    <property type="match status" value="1"/>
</dbReference>
<reference evidence="3" key="1">
    <citation type="submission" date="2009-04" db="EMBL/GenBank/DDBJ databases">
        <authorList>
            <person name="Weinstock G."/>
            <person name="Sodergren E."/>
            <person name="Clifton S."/>
            <person name="Fulton L."/>
            <person name="Fulton B."/>
            <person name="Courtney L."/>
            <person name="Fronick C."/>
            <person name="Harrison M."/>
            <person name="Strong C."/>
            <person name="Farmer C."/>
            <person name="Delahaunty K."/>
            <person name="Markovic C."/>
            <person name="Hall O."/>
            <person name="Minx P."/>
            <person name="Tomlinson C."/>
            <person name="Mitreva M."/>
            <person name="Nelson J."/>
            <person name="Hou S."/>
            <person name="Wollam A."/>
            <person name="Pepin K.H."/>
            <person name="Johnson M."/>
            <person name="Bhonagiri V."/>
            <person name="Nash W.E."/>
            <person name="Warren W."/>
            <person name="Chinwalla A."/>
            <person name="Mardis E.R."/>
            <person name="Wilson R.K."/>
        </authorList>
    </citation>
    <scope>NUCLEOTIDE SEQUENCE [LARGE SCALE GENOMIC DNA]</scope>
    <source>
        <strain evidence="3">ATCC 51147</strain>
    </source>
</reference>
<keyword evidence="4" id="KW-1185">Reference proteome</keyword>
<dbReference type="STRING" id="629741.GCWU000324_00957"/>
<gene>
    <name evidence="3" type="ORF">GCWU000324_00957</name>
</gene>
<dbReference type="InterPro" id="IPR002347">
    <property type="entry name" value="SDR_fam"/>
</dbReference>
<dbReference type="NCBIfam" id="NF006431">
    <property type="entry name" value="PRK08703.1"/>
    <property type="match status" value="1"/>
</dbReference>
<dbReference type="PRINTS" id="PR00081">
    <property type="entry name" value="GDHRDH"/>
</dbReference>
<sequence>MELGFSFATPLRYAGCLILLLLRLEFFRDKEIKMTTESLENNALAKKVILVTGASQGLGAEVAKSCAAAGATVVLLGRSQKKLEKVYDEVMAAGDAEPFAICFDMMGAEELEFEQLVRTLADATQGKLDGVIHCASYFYALSPLDFQTVAEWVNQYRINTVAPMALTRAVLPLLKESPDASVIFVGESHGEAPQAYWGGFGASKAALNYLCKVAADEWERFPNLRANVLVPGSINSPQRIKTHPGETAAERKDMADITPDFVWWASEQSKGRSGEIVYL</sequence>
<proteinExistence type="inferred from homology"/>
<name>C4GFP1_9NEIS</name>
<dbReference type="GO" id="GO:0016020">
    <property type="term" value="C:membrane"/>
    <property type="evidence" value="ECO:0007669"/>
    <property type="project" value="TreeGrafter"/>
</dbReference>
<dbReference type="HOGENOM" id="CLU_010194_2_10_4"/>
<evidence type="ECO:0000256" key="2">
    <source>
        <dbReference type="ARBA" id="ARBA00023002"/>
    </source>
</evidence>